<feature type="region of interest" description="Disordered" evidence="2">
    <location>
        <begin position="826"/>
        <end position="870"/>
    </location>
</feature>
<dbReference type="RefSeq" id="WP_092813574.1">
    <property type="nucleotide sequence ID" value="NZ_FMVW01000005.1"/>
</dbReference>
<evidence type="ECO:0000256" key="1">
    <source>
        <dbReference type="SAM" id="Coils"/>
    </source>
</evidence>
<feature type="coiled-coil region" evidence="1">
    <location>
        <begin position="561"/>
        <end position="608"/>
    </location>
</feature>
<feature type="transmembrane region" description="Helical" evidence="3">
    <location>
        <begin position="63"/>
        <end position="85"/>
    </location>
</feature>
<proteinExistence type="predicted"/>
<feature type="region of interest" description="Disordered" evidence="2">
    <location>
        <begin position="284"/>
        <end position="327"/>
    </location>
</feature>
<gene>
    <name evidence="4" type="ORF">SAMN03080610_02541</name>
</gene>
<feature type="region of interest" description="Disordered" evidence="2">
    <location>
        <begin position="754"/>
        <end position="806"/>
    </location>
</feature>
<feature type="region of interest" description="Disordered" evidence="2">
    <location>
        <begin position="402"/>
        <end position="435"/>
    </location>
</feature>
<dbReference type="NCBIfam" id="TIGR02302">
    <property type="entry name" value="aProt_lowcomp"/>
    <property type="match status" value="1"/>
</dbReference>
<dbReference type="InterPro" id="IPR044661">
    <property type="entry name" value="MED15a/b/c-like"/>
</dbReference>
<keyword evidence="3" id="KW-1133">Transmembrane helix</keyword>
<feature type="compositionally biased region" description="Gly residues" evidence="2">
    <location>
        <begin position="830"/>
        <end position="844"/>
    </location>
</feature>
<dbReference type="EMBL" id="FMVW01000005">
    <property type="protein sequence ID" value="SCZ39800.1"/>
    <property type="molecule type" value="Genomic_DNA"/>
</dbReference>
<keyword evidence="5" id="KW-1185">Reference proteome</keyword>
<feature type="compositionally biased region" description="Basic and acidic residues" evidence="2">
    <location>
        <begin position="425"/>
        <end position="435"/>
    </location>
</feature>
<feature type="compositionally biased region" description="Low complexity" evidence="2">
    <location>
        <begin position="303"/>
        <end position="320"/>
    </location>
</feature>
<feature type="transmembrane region" description="Helical" evidence="3">
    <location>
        <begin position="91"/>
        <end position="109"/>
    </location>
</feature>
<sequence>MSDAPKTIPGRDTGPGDDFTGEEMSAGEKTPDEARAQFAEQRLSRLTRRARLALFWEAAWPRLVPLLSIVALFFALSWLGVWGFVGDWVRGGILLGLGIAAIAAFVWILRTPWPSQAAALKRVERNSPVSHRPASGLRDTLSTVSEGPAAEALWAAHRRRLMASLAAMRAGPPRPDMVRRDPNALRFVVPVLLFVAFFVGWGEHGPRLADAFRPVSTHLSTGVPARIDAWVDPPTYTGAAPVYLSRRGERQGERPGENAGEVTEVRVPQGSRLTVRVASSEPAVVTLDGPGGPTALAADEDAGASTPGAQPQAAAPGAGANKTGSRDEQAIRSYTTTLESDGSVSVEAGRASEHYAFRIIPDRPPTIRRGEVTVNRSGSFTMAFTVEDDYGVSDGNVTFRPQTPPETGAHPLVEPPSIAIRTGRGRKEDNSAKASGRLEEHPYAGMPVVADAVVRDAAGQEGRPADDGAMTLPARPFRNPIAKALIEQRRELALDARSKDRVVQVLDAMTIRPGDFVKDSGIYLGLTVAYQRMRAAESDDELRSMLDYLWEMAVLIEDGELSEAQERLAEAREALEQALAEGASEEEISRLTEELRQAMNDVMRSMAEQMARSDPQKLMPIDPNAQVLSQQDLERMLDRIEDLARLGDKEAAQELLSQLQEMLDNMQMAQRMQQQMQSGEMGQMMQQMEELGRLMREQQRLMDDTFSLDQGQRPGQRSGEGEMSPSEMAEMMRQLQQNQGNLQEQLQALLDKLRKQQGQGQQPGGEPGQGGEGQMGQGERALDRAGRAMGEATGSLGDGEPGQAIGPQGEALQAMREGMQQMMSEMMGQQGQGGQQRVGRGGNPQGQTDPLGRPQRAQGPQLGEDVRIPDEFDVERARRILNAIRERLGERFRPSYELDYLERLLQRD</sequence>
<evidence type="ECO:0000256" key="3">
    <source>
        <dbReference type="SAM" id="Phobius"/>
    </source>
</evidence>
<evidence type="ECO:0000256" key="2">
    <source>
        <dbReference type="SAM" id="MobiDB-lite"/>
    </source>
</evidence>
<feature type="compositionally biased region" description="Gly residues" evidence="2">
    <location>
        <begin position="761"/>
        <end position="776"/>
    </location>
</feature>
<dbReference type="Proteomes" id="UP000199347">
    <property type="component" value="Unassembled WGS sequence"/>
</dbReference>
<evidence type="ECO:0000313" key="5">
    <source>
        <dbReference type="Proteomes" id="UP000199347"/>
    </source>
</evidence>
<feature type="transmembrane region" description="Helical" evidence="3">
    <location>
        <begin position="184"/>
        <end position="202"/>
    </location>
</feature>
<dbReference type="Pfam" id="PF13779">
    <property type="entry name" value="DUF4175"/>
    <property type="match status" value="1"/>
</dbReference>
<accession>A0A1G5NSR6</accession>
<organism evidence="4 5">
    <name type="scientific">Afifella marina DSM 2698</name>
    <dbReference type="NCBI Taxonomy" id="1120955"/>
    <lineage>
        <taxon>Bacteria</taxon>
        <taxon>Pseudomonadati</taxon>
        <taxon>Pseudomonadota</taxon>
        <taxon>Alphaproteobacteria</taxon>
        <taxon>Hyphomicrobiales</taxon>
        <taxon>Afifellaceae</taxon>
        <taxon>Afifella</taxon>
    </lineage>
</organism>
<name>A0A1G5NSR6_AFIMA</name>
<protein>
    <submittedName>
        <fullName evidence="4">TIGR02302 family protein</fullName>
    </submittedName>
</protein>
<dbReference type="GO" id="GO:0031490">
    <property type="term" value="F:chromatin DNA binding"/>
    <property type="evidence" value="ECO:0007669"/>
    <property type="project" value="InterPro"/>
</dbReference>
<dbReference type="PANTHER" id="PTHR33137">
    <property type="entry name" value="MEDIATOR OF RNA POLYMERASE II TRANSCRIPTION SUBUNIT 15A-RELATED"/>
    <property type="match status" value="1"/>
</dbReference>
<feature type="region of interest" description="Disordered" evidence="2">
    <location>
        <begin position="1"/>
        <end position="33"/>
    </location>
</feature>
<feature type="region of interest" description="Disordered" evidence="2">
    <location>
        <begin position="245"/>
        <end position="267"/>
    </location>
</feature>
<dbReference type="InterPro" id="IPR012683">
    <property type="entry name" value="CHP02302_TM"/>
</dbReference>
<dbReference type="OrthoDB" id="8477685at2"/>
<dbReference type="PANTHER" id="PTHR33137:SF4">
    <property type="entry name" value="MEDIATOR OF RNA POLYMERASE II TRANSCRIPTION SUBUNIT 15A-RELATED"/>
    <property type="match status" value="1"/>
</dbReference>
<feature type="region of interest" description="Disordered" evidence="2">
    <location>
        <begin position="706"/>
        <end position="725"/>
    </location>
</feature>
<keyword evidence="3" id="KW-0472">Membrane</keyword>
<feature type="compositionally biased region" description="Basic and acidic residues" evidence="2">
    <location>
        <begin position="246"/>
        <end position="256"/>
    </location>
</feature>
<reference evidence="5" key="1">
    <citation type="submission" date="2016-10" db="EMBL/GenBank/DDBJ databases">
        <authorList>
            <person name="Varghese N."/>
            <person name="Submissions S."/>
        </authorList>
    </citation>
    <scope>NUCLEOTIDE SEQUENCE [LARGE SCALE GENOMIC DNA]</scope>
    <source>
        <strain evidence="5">DSM 2698</strain>
    </source>
</reference>
<keyword evidence="1" id="KW-0175">Coiled coil</keyword>
<dbReference type="AlphaFoldDB" id="A0A1G5NSR6"/>
<evidence type="ECO:0000313" key="4">
    <source>
        <dbReference type="EMBL" id="SCZ39800.1"/>
    </source>
</evidence>
<keyword evidence="3" id="KW-0812">Transmembrane</keyword>
<dbReference type="STRING" id="1120955.SAMN03080610_02541"/>